<name>A0AAV0WIE2_9HEMI</name>
<reference evidence="1 2" key="1">
    <citation type="submission" date="2023-01" db="EMBL/GenBank/DDBJ databases">
        <authorList>
            <person name="Whitehead M."/>
        </authorList>
    </citation>
    <scope>NUCLEOTIDE SEQUENCE [LARGE SCALE GENOMIC DNA]</scope>
</reference>
<dbReference type="Proteomes" id="UP001160148">
    <property type="component" value="Unassembled WGS sequence"/>
</dbReference>
<evidence type="ECO:0000313" key="2">
    <source>
        <dbReference type="Proteomes" id="UP001160148"/>
    </source>
</evidence>
<dbReference type="EMBL" id="CARXXK010000002">
    <property type="protein sequence ID" value="CAI6355453.1"/>
    <property type="molecule type" value="Genomic_DNA"/>
</dbReference>
<proteinExistence type="predicted"/>
<protein>
    <submittedName>
        <fullName evidence="1">Uncharacterized protein</fullName>
    </submittedName>
</protein>
<accession>A0AAV0WIE2</accession>
<dbReference type="AlphaFoldDB" id="A0AAV0WIE2"/>
<keyword evidence="2" id="KW-1185">Reference proteome</keyword>
<gene>
    <name evidence="1" type="ORF">MEUPH1_LOCUS11304</name>
</gene>
<organism evidence="1 2">
    <name type="scientific">Macrosiphum euphorbiae</name>
    <name type="common">potato aphid</name>
    <dbReference type="NCBI Taxonomy" id="13131"/>
    <lineage>
        <taxon>Eukaryota</taxon>
        <taxon>Metazoa</taxon>
        <taxon>Ecdysozoa</taxon>
        <taxon>Arthropoda</taxon>
        <taxon>Hexapoda</taxon>
        <taxon>Insecta</taxon>
        <taxon>Pterygota</taxon>
        <taxon>Neoptera</taxon>
        <taxon>Paraneoptera</taxon>
        <taxon>Hemiptera</taxon>
        <taxon>Sternorrhyncha</taxon>
        <taxon>Aphidomorpha</taxon>
        <taxon>Aphidoidea</taxon>
        <taxon>Aphididae</taxon>
        <taxon>Macrosiphini</taxon>
        <taxon>Macrosiphum</taxon>
    </lineage>
</organism>
<evidence type="ECO:0000313" key="1">
    <source>
        <dbReference type="EMBL" id="CAI6355453.1"/>
    </source>
</evidence>
<sequence>MANFTDEELCIIAIILDEETEEEKTPKRRKWVHEAWQKKDSEGEFLTLYKELIEDGTKFYQYFRMSEYCFNTLLEKLYVYLKKKRYTLEKSYNTKGTVSSLPQVCYKITYK</sequence>
<comment type="caution">
    <text evidence="1">The sequence shown here is derived from an EMBL/GenBank/DDBJ whole genome shotgun (WGS) entry which is preliminary data.</text>
</comment>